<dbReference type="SUPFAM" id="SSF53335">
    <property type="entry name" value="S-adenosyl-L-methionine-dependent methyltransferases"/>
    <property type="match status" value="1"/>
</dbReference>
<organism evidence="3 4">
    <name type="scientific">Janthinobacterium lividum</name>
    <dbReference type="NCBI Taxonomy" id="29581"/>
    <lineage>
        <taxon>Bacteria</taxon>
        <taxon>Pseudomonadati</taxon>
        <taxon>Pseudomonadota</taxon>
        <taxon>Betaproteobacteria</taxon>
        <taxon>Burkholderiales</taxon>
        <taxon>Oxalobacteraceae</taxon>
        <taxon>Janthinobacterium</taxon>
    </lineage>
</organism>
<gene>
    <name evidence="3" type="ORF">SAMN03097694_1799</name>
</gene>
<dbReference type="GO" id="GO:0042054">
    <property type="term" value="F:histone methyltransferase activity"/>
    <property type="evidence" value="ECO:0007669"/>
    <property type="project" value="TreeGrafter"/>
</dbReference>
<dbReference type="GO" id="GO:0032259">
    <property type="term" value="P:methylation"/>
    <property type="evidence" value="ECO:0007669"/>
    <property type="project" value="UniProtKB-KW"/>
</dbReference>
<evidence type="ECO:0000313" key="4">
    <source>
        <dbReference type="Proteomes" id="UP000182489"/>
    </source>
</evidence>
<proteinExistence type="predicted"/>
<accession>A0AB38C5W6</accession>
<evidence type="ECO:0000256" key="1">
    <source>
        <dbReference type="SAM" id="MobiDB-lite"/>
    </source>
</evidence>
<dbReference type="InterPro" id="IPR041698">
    <property type="entry name" value="Methyltransf_25"/>
</dbReference>
<reference evidence="3 4" key="1">
    <citation type="submission" date="2016-11" db="EMBL/GenBank/DDBJ databases">
        <authorList>
            <person name="Varghese N."/>
            <person name="Submissions S."/>
        </authorList>
    </citation>
    <scope>NUCLEOTIDE SEQUENCE [LARGE SCALE GENOMIC DNA]</scope>
    <source>
        <strain evidence="3 4">NFR18</strain>
    </source>
</reference>
<feature type="domain" description="Methyltransferase" evidence="2">
    <location>
        <begin position="91"/>
        <end position="180"/>
    </location>
</feature>
<dbReference type="PANTHER" id="PTHR11006:SF53">
    <property type="entry name" value="PROTEIN ARGININE N-METHYLTRANSFERASE 3"/>
    <property type="match status" value="1"/>
</dbReference>
<keyword evidence="3" id="KW-0489">Methyltransferase</keyword>
<dbReference type="Proteomes" id="UP000182489">
    <property type="component" value="Unassembled WGS sequence"/>
</dbReference>
<dbReference type="EMBL" id="FPKH01000001">
    <property type="protein sequence ID" value="SFX36423.1"/>
    <property type="molecule type" value="Genomic_DNA"/>
</dbReference>
<keyword evidence="3" id="KW-0808">Transferase</keyword>
<dbReference type="AlphaFoldDB" id="A0AB38C5W6"/>
<protein>
    <submittedName>
        <fullName evidence="3">Predicted RNA methylase</fullName>
    </submittedName>
</protein>
<dbReference type="InterPro" id="IPR029063">
    <property type="entry name" value="SAM-dependent_MTases_sf"/>
</dbReference>
<feature type="compositionally biased region" description="Basic and acidic residues" evidence="1">
    <location>
        <begin position="29"/>
        <end position="43"/>
    </location>
</feature>
<dbReference type="GO" id="GO:0016274">
    <property type="term" value="F:protein-arginine N-methyltransferase activity"/>
    <property type="evidence" value="ECO:0007669"/>
    <property type="project" value="InterPro"/>
</dbReference>
<comment type="caution">
    <text evidence="3">The sequence shown here is derived from an EMBL/GenBank/DDBJ whole genome shotgun (WGS) entry which is preliminary data.</text>
</comment>
<dbReference type="PANTHER" id="PTHR11006">
    <property type="entry name" value="PROTEIN ARGININE N-METHYLTRANSFERASE"/>
    <property type="match status" value="1"/>
</dbReference>
<evidence type="ECO:0000259" key="2">
    <source>
        <dbReference type="Pfam" id="PF13649"/>
    </source>
</evidence>
<dbReference type="Pfam" id="PF13649">
    <property type="entry name" value="Methyltransf_25"/>
    <property type="match status" value="1"/>
</dbReference>
<sequence>MGNHINVRRRLVCRRPSRSPCDNTAFWNDKTDRPSEPDSKRTDMLNEREIESCYLGQFIPVHYHHNMLMDQNRMHGFKSAIDYAVKPGMKVLELGGGTGVLSWFAAARADKVWCVEFNPDMVKEARKMLALNPNGEKVEVVHADAFEYLPPEPVDVVICEMIHVGMLREKQVEVIESFKRRYLARFGGPLPIFLPEAVIMAVQPMQQEYDFEGFYAPIVQFQETTAIHPGVQELAPPSVYSIIDFSQPTDSVFGFDGKFVVERSGTLNALRFVTKNILAVVPERSTTIDWLNHYMCLPLATPVAVKAGDVLQVSFQYRAGGSIPSLETSIRAQVIYDVNLQPVTQNAVYA</sequence>
<dbReference type="Gene3D" id="3.40.50.150">
    <property type="entry name" value="Vaccinia Virus protein VP39"/>
    <property type="match status" value="1"/>
</dbReference>
<evidence type="ECO:0000313" key="3">
    <source>
        <dbReference type="EMBL" id="SFX36423.1"/>
    </source>
</evidence>
<feature type="region of interest" description="Disordered" evidence="1">
    <location>
        <begin position="24"/>
        <end position="43"/>
    </location>
</feature>
<dbReference type="InterPro" id="IPR025799">
    <property type="entry name" value="Arg_MeTrfase"/>
</dbReference>
<dbReference type="CDD" id="cd02440">
    <property type="entry name" value="AdoMet_MTases"/>
    <property type="match status" value="1"/>
</dbReference>
<name>A0AB38C5W6_9BURK</name>